<dbReference type="EMBL" id="CP065725">
    <property type="protein sequence ID" value="QPT41284.1"/>
    <property type="molecule type" value="Genomic_DNA"/>
</dbReference>
<dbReference type="PANTHER" id="PTHR46889:SF7">
    <property type="entry name" value="TRANSPOSASE FOR INSERTION SEQUENCE ELEMENT IS904"/>
    <property type="match status" value="1"/>
</dbReference>
<dbReference type="NCBIfam" id="NF033516">
    <property type="entry name" value="transpos_IS3"/>
    <property type="match status" value="1"/>
</dbReference>
<accession>A0A7T3BSY4</accession>
<evidence type="ECO:0000259" key="1">
    <source>
        <dbReference type="PROSITE" id="PS50994"/>
    </source>
</evidence>
<dbReference type="InterPro" id="IPR050900">
    <property type="entry name" value="Transposase_IS3/IS150/IS904"/>
</dbReference>
<organism evidence="2 3">
    <name type="scientific">Oligella ureolytica</name>
    <dbReference type="NCBI Taxonomy" id="90244"/>
    <lineage>
        <taxon>Bacteria</taxon>
        <taxon>Pseudomonadati</taxon>
        <taxon>Pseudomonadota</taxon>
        <taxon>Betaproteobacteria</taxon>
        <taxon>Burkholderiales</taxon>
        <taxon>Alcaligenaceae</taxon>
        <taxon>Oligella</taxon>
    </lineage>
</organism>
<protein>
    <submittedName>
        <fullName evidence="2">IS3 family transposase</fullName>
    </submittedName>
</protein>
<dbReference type="Pfam" id="PF00665">
    <property type="entry name" value="rve"/>
    <property type="match status" value="1"/>
</dbReference>
<dbReference type="PROSITE" id="PS50994">
    <property type="entry name" value="INTEGRASE"/>
    <property type="match status" value="1"/>
</dbReference>
<dbReference type="InterPro" id="IPR001584">
    <property type="entry name" value="Integrase_cat-core"/>
</dbReference>
<proteinExistence type="predicted"/>
<dbReference type="InterPro" id="IPR048020">
    <property type="entry name" value="Transpos_IS3"/>
</dbReference>
<dbReference type="SUPFAM" id="SSF53098">
    <property type="entry name" value="Ribonuclease H-like"/>
    <property type="match status" value="1"/>
</dbReference>
<dbReference type="InterPro" id="IPR025948">
    <property type="entry name" value="HTH-like_dom"/>
</dbReference>
<reference evidence="2 3" key="1">
    <citation type="submission" date="2020-12" db="EMBL/GenBank/DDBJ databases">
        <title>FDA dAtabase for Regulatory Grade micrObial Sequences (FDA-ARGOS): Supporting development and validation of Infectious Disease Dx tests.</title>
        <authorList>
            <person name="Sproer C."/>
            <person name="Gronow S."/>
            <person name="Severitt S."/>
            <person name="Schroder I."/>
            <person name="Tallon L."/>
            <person name="Sadzewicz L."/>
            <person name="Zhao X."/>
            <person name="Boylan J."/>
            <person name="Ott S."/>
            <person name="Bowen H."/>
            <person name="Vavikolanu K."/>
            <person name="Mehta A."/>
            <person name="Aluvathingal J."/>
            <person name="Nadendla S."/>
            <person name="Lowell S."/>
            <person name="Myers T."/>
            <person name="Yan Y."/>
            <person name="Sichtig H."/>
        </authorList>
    </citation>
    <scope>NUCLEOTIDE SEQUENCE [LARGE SCALE GENOMIC DNA]</scope>
    <source>
        <strain evidence="2 3">FDAARGOS_872</strain>
    </source>
</reference>
<dbReference type="InterPro" id="IPR036397">
    <property type="entry name" value="RNaseH_sf"/>
</dbReference>
<keyword evidence="3" id="KW-1185">Reference proteome</keyword>
<sequence>MRFEFIGREAAHHSISLLCRLLNVSRMGYYIYRKRKPSVTMLRHEWLTTQIKRVFEQHKGRYGSPRIALQLYAEGIETNKRVVAMLMQRAGLVSVYSRKRLKNRQQRLKSSTSQYQNLLNREFFSVKPNAVFVTDITYVNCSDGVLYLTVYVDLATRAPKAYAVTENMKMRCVIEPLKRLINAGYAKRGTVIHSDQGSQYRSYEMAGLCEEYGLRQSMSHPGKPIDNAVAESFFKTLKTEVVNSNRHLTKAKMEVMLRHYLDRYYPEERIHTSLGMSPKQYEQWLSENNVT</sequence>
<dbReference type="PANTHER" id="PTHR46889">
    <property type="entry name" value="TRANSPOSASE INSF FOR INSERTION SEQUENCE IS3B-RELATED"/>
    <property type="match status" value="1"/>
</dbReference>
<dbReference type="Proteomes" id="UP000594903">
    <property type="component" value="Chromosome"/>
</dbReference>
<evidence type="ECO:0000313" key="2">
    <source>
        <dbReference type="EMBL" id="QPT41284.1"/>
    </source>
</evidence>
<dbReference type="Pfam" id="PF13333">
    <property type="entry name" value="rve_2"/>
    <property type="match status" value="1"/>
</dbReference>
<gene>
    <name evidence="2" type="ORF">I6G29_01715</name>
</gene>
<evidence type="ECO:0000313" key="3">
    <source>
        <dbReference type="Proteomes" id="UP000594903"/>
    </source>
</evidence>
<feature type="domain" description="Integrase catalytic" evidence="1">
    <location>
        <begin position="124"/>
        <end position="286"/>
    </location>
</feature>
<name>A0A7T3BSY4_9BURK</name>
<dbReference type="Pfam" id="PF13276">
    <property type="entry name" value="HTH_21"/>
    <property type="match status" value="1"/>
</dbReference>
<dbReference type="InterPro" id="IPR012337">
    <property type="entry name" value="RNaseH-like_sf"/>
</dbReference>
<dbReference type="Gene3D" id="3.30.420.10">
    <property type="entry name" value="Ribonuclease H-like superfamily/Ribonuclease H"/>
    <property type="match status" value="1"/>
</dbReference>